<dbReference type="GO" id="GO:0047617">
    <property type="term" value="F:fatty acyl-CoA hydrolase activity"/>
    <property type="evidence" value="ECO:0007669"/>
    <property type="project" value="TreeGrafter"/>
</dbReference>
<dbReference type="OrthoDB" id="6347013at2759"/>
<evidence type="ECO:0000313" key="4">
    <source>
        <dbReference type="EMBL" id="ROT65003.1"/>
    </source>
</evidence>
<feature type="domain" description="BAAT/Acyl-CoA thioester hydrolase C-terminal" evidence="3">
    <location>
        <begin position="677"/>
        <end position="894"/>
    </location>
</feature>
<dbReference type="Gene3D" id="2.60.40.2240">
    <property type="entry name" value="Acyl-CoA thioester hydrolase/BAAT N-terminal domain"/>
    <property type="match status" value="2"/>
</dbReference>
<dbReference type="PANTHER" id="PTHR10824">
    <property type="entry name" value="ACYL-COENZYME A THIOESTERASE-RELATED"/>
    <property type="match status" value="1"/>
</dbReference>
<proteinExistence type="predicted"/>
<feature type="domain" description="Acyl-CoA thioester hydrolase/bile acid-CoA amino acid N-acetyltransferase" evidence="2">
    <location>
        <begin position="59"/>
        <end position="189"/>
    </location>
</feature>
<evidence type="ECO:0000259" key="2">
    <source>
        <dbReference type="Pfam" id="PF04775"/>
    </source>
</evidence>
<dbReference type="Pfam" id="PF04775">
    <property type="entry name" value="Bile_Hydr_Trans"/>
    <property type="match status" value="2"/>
</dbReference>
<feature type="region of interest" description="Disordered" evidence="1">
    <location>
        <begin position="479"/>
        <end position="506"/>
    </location>
</feature>
<comment type="caution">
    <text evidence="4">The sequence shown here is derived from an EMBL/GenBank/DDBJ whole genome shotgun (WGS) entry which is preliminary data.</text>
</comment>
<feature type="domain" description="Acyl-CoA thioester hydrolase/bile acid-CoA amino acid N-acetyltransferase" evidence="2">
    <location>
        <begin position="515"/>
        <end position="615"/>
    </location>
</feature>
<evidence type="ECO:0000313" key="5">
    <source>
        <dbReference type="Proteomes" id="UP000283509"/>
    </source>
</evidence>
<dbReference type="Gene3D" id="3.40.50.1820">
    <property type="entry name" value="alpha/beta hydrolase"/>
    <property type="match status" value="2"/>
</dbReference>
<evidence type="ECO:0000259" key="3">
    <source>
        <dbReference type="Pfam" id="PF08840"/>
    </source>
</evidence>
<dbReference type="FunFam" id="3.40.50.1820:FF:000024">
    <property type="entry name" value="acyl-coenzyme A thioesterase 4"/>
    <property type="match status" value="2"/>
</dbReference>
<dbReference type="InterPro" id="IPR006862">
    <property type="entry name" value="Thio_Ohase/aa_AcTrfase"/>
</dbReference>
<dbReference type="GO" id="GO:0006631">
    <property type="term" value="P:fatty acid metabolic process"/>
    <property type="evidence" value="ECO:0007669"/>
    <property type="project" value="TreeGrafter"/>
</dbReference>
<dbReference type="AlphaFoldDB" id="A0A3R7PA52"/>
<dbReference type="PANTHER" id="PTHR10824:SF18">
    <property type="entry name" value="BILE ACID-COA:AMINO ACID N-ACYLTRANSFERASE"/>
    <property type="match status" value="1"/>
</dbReference>
<dbReference type="EMBL" id="QCYY01003158">
    <property type="protein sequence ID" value="ROT65003.1"/>
    <property type="molecule type" value="Genomic_DNA"/>
</dbReference>
<dbReference type="InterPro" id="IPR029058">
    <property type="entry name" value="AB_hydrolase_fold"/>
</dbReference>
<dbReference type="Proteomes" id="UP000283509">
    <property type="component" value="Unassembled WGS sequence"/>
</dbReference>
<feature type="domain" description="BAAT/Acyl-CoA thioester hydrolase C-terminal" evidence="3">
    <location>
        <begin position="252"/>
        <end position="473"/>
    </location>
</feature>
<dbReference type="InterPro" id="IPR042490">
    <property type="entry name" value="Thio_Ohase/BAAT_N"/>
</dbReference>
<name>A0A3R7PA52_PENVA</name>
<keyword evidence="5" id="KW-1185">Reference proteome</keyword>
<sequence>MNRIRVLTSVLKGTSRNLKLCDPVQSIIPQLRSLSATPVARTTSQGPWLSATPRVCLHDVPTILRAGGLKPNRPVTLTADLTDENGKQFCSHAHYISDSEGEVNAGLAPSVGGSYKGVFPAGLLTTLAPAPHEFPLLRLYRRDPRLPWKITVKVLEGHQPLGTQQEAMSEMELERHLMGPGVRRVPLREGRVRATLFLPPGPGPFPGVIDMFGTAGGLMEFRAAMMASRGIASMALAYFAFEDLPKTTESFDLEYFAEAAELLMSQEGVVPDRCGIVAVSKAADIAFTLATWVPEVKAVVSISGSPVAYDSVITYRGKTILEGFKMDLSFIRLDEHGRLYPLREMIQLLTPDHPQFIPINLADDDTYFLVVGGDDDAWSCDIPVHSVRERMEMFGRTEKLETRVYPGAGHILEPPYGALIHHSYHRHLPVVGGEDGTERITGVPILWGGRPFEHCAAQEDLWPRMRNFLVKHVRDESPCPSPQASYSHSPSPQPHTHTAPSPQASYSQPAPLLQFCSHAHYVTDAEGKVDASVAEAVGGSYNGVFPAGLLTTLSPAPHELQTLRLYRRNPELPWKISIRVLEGHQPRGAQHQILSELELERRLMGPGVRRVQVREGKIRGALYLPPGPGPFPGIVDMFGSVGGIMEFRSAMLASRGFASLALAIFNYDDLPKTTSRIDLDYFEEAVEYLLSRPEVIPDRCGAVAISKSGDIVFSMGTAFPAVKAVVGISSCTMVFHSKFFYKGKFYGKGVEVPFDIMKPDESGAISADLTYLFDPDNPLMIPVERADDETHFLVAVGDDDPWGFRASIPAFRERMLRNNRRNFETILYPGAGHIMEPPYGPLIHSSFQRHMPSKERNPDYDKGVAMKWGGKPKPTCDAQVDLWRRMRAFLMQHVRDESHWYQEYLQERRD</sequence>
<gene>
    <name evidence="4" type="ORF">C7M84_017057</name>
</gene>
<accession>A0A3R7PA52</accession>
<dbReference type="InterPro" id="IPR014940">
    <property type="entry name" value="BAAT_C"/>
</dbReference>
<organism evidence="4 5">
    <name type="scientific">Penaeus vannamei</name>
    <name type="common">Whiteleg shrimp</name>
    <name type="synonym">Litopenaeus vannamei</name>
    <dbReference type="NCBI Taxonomy" id="6689"/>
    <lineage>
        <taxon>Eukaryota</taxon>
        <taxon>Metazoa</taxon>
        <taxon>Ecdysozoa</taxon>
        <taxon>Arthropoda</taxon>
        <taxon>Crustacea</taxon>
        <taxon>Multicrustacea</taxon>
        <taxon>Malacostraca</taxon>
        <taxon>Eumalacostraca</taxon>
        <taxon>Eucarida</taxon>
        <taxon>Decapoda</taxon>
        <taxon>Dendrobranchiata</taxon>
        <taxon>Penaeoidea</taxon>
        <taxon>Penaeidae</taxon>
        <taxon>Penaeus</taxon>
    </lineage>
</organism>
<reference evidence="4 5" key="2">
    <citation type="submission" date="2019-01" db="EMBL/GenBank/DDBJ databases">
        <title>The decoding of complex shrimp genome reveals the adaptation for benthos swimmer, frequently molting mechanism and breeding impact on genome.</title>
        <authorList>
            <person name="Sun Y."/>
            <person name="Gao Y."/>
            <person name="Yu Y."/>
        </authorList>
    </citation>
    <scope>NUCLEOTIDE SEQUENCE [LARGE SCALE GENOMIC DNA]</scope>
    <source>
        <tissue evidence="4">Muscle</tissue>
    </source>
</reference>
<feature type="compositionally biased region" description="Polar residues" evidence="1">
    <location>
        <begin position="482"/>
        <end position="498"/>
    </location>
</feature>
<protein>
    <submittedName>
        <fullName evidence="4">Acyl-coenzyme A thioesterase 2, mitochondrial</fullName>
    </submittedName>
</protein>
<dbReference type="GO" id="GO:0006637">
    <property type="term" value="P:acyl-CoA metabolic process"/>
    <property type="evidence" value="ECO:0007669"/>
    <property type="project" value="TreeGrafter"/>
</dbReference>
<dbReference type="SUPFAM" id="SSF53474">
    <property type="entry name" value="alpha/beta-Hydrolases"/>
    <property type="match status" value="2"/>
</dbReference>
<dbReference type="STRING" id="6689.A0A3R7PA52"/>
<evidence type="ECO:0000256" key="1">
    <source>
        <dbReference type="SAM" id="MobiDB-lite"/>
    </source>
</evidence>
<dbReference type="Pfam" id="PF08840">
    <property type="entry name" value="BAAT_C"/>
    <property type="match status" value="2"/>
</dbReference>
<reference evidence="4 5" key="1">
    <citation type="submission" date="2018-04" db="EMBL/GenBank/DDBJ databases">
        <authorList>
            <person name="Zhang X."/>
            <person name="Yuan J."/>
            <person name="Li F."/>
            <person name="Xiang J."/>
        </authorList>
    </citation>
    <scope>NUCLEOTIDE SEQUENCE [LARGE SCALE GENOMIC DNA]</scope>
    <source>
        <tissue evidence="4">Muscle</tissue>
    </source>
</reference>